<proteinExistence type="predicted"/>
<organism evidence="2 3">
    <name type="scientific">Yersinia thracica</name>
    <dbReference type="NCBI Taxonomy" id="2890319"/>
    <lineage>
        <taxon>Bacteria</taxon>
        <taxon>Pseudomonadati</taxon>
        <taxon>Pseudomonadota</taxon>
        <taxon>Gammaproteobacteria</taxon>
        <taxon>Enterobacterales</taxon>
        <taxon>Yersiniaceae</taxon>
        <taxon>Yersinia</taxon>
    </lineage>
</organism>
<gene>
    <name evidence="2" type="ORF">ERS008472_00769</name>
</gene>
<dbReference type="Proteomes" id="UP000041882">
    <property type="component" value="Unassembled WGS sequence"/>
</dbReference>
<feature type="region of interest" description="Disordered" evidence="1">
    <location>
        <begin position="40"/>
        <end position="66"/>
    </location>
</feature>
<reference evidence="3" key="1">
    <citation type="submission" date="2015-03" db="EMBL/GenBank/DDBJ databases">
        <authorList>
            <consortium name="Pathogen Informatics"/>
            <person name="Murphy D."/>
        </authorList>
    </citation>
    <scope>NUCLEOTIDE SEQUENCE [LARGE SCALE GENOMIC DNA]</scope>
    <source>
        <strain evidence="3">IP6945</strain>
    </source>
</reference>
<dbReference type="EMBL" id="CQAW01000002">
    <property type="protein sequence ID" value="CNH17052.1"/>
    <property type="molecule type" value="Genomic_DNA"/>
</dbReference>
<protein>
    <submittedName>
        <fullName evidence="2">Uncharacterized protein</fullName>
    </submittedName>
</protein>
<evidence type="ECO:0000313" key="2">
    <source>
        <dbReference type="EMBL" id="CNH17052.1"/>
    </source>
</evidence>
<keyword evidence="3" id="KW-1185">Reference proteome</keyword>
<evidence type="ECO:0000313" key="3">
    <source>
        <dbReference type="Proteomes" id="UP000041882"/>
    </source>
</evidence>
<name>A0A0T9NKN1_9GAMM</name>
<feature type="compositionally biased region" description="Basic and acidic residues" evidence="1">
    <location>
        <begin position="49"/>
        <end position="59"/>
    </location>
</feature>
<dbReference type="AlphaFoldDB" id="A0A0T9NKN1"/>
<sequence length="66" mass="7391">MDAGGFYWPDIGRNTAQIQNGKYDNRILPVGVISAGSLDADSAQQPERTQVREDCEHCPNSKWQVR</sequence>
<evidence type="ECO:0000256" key="1">
    <source>
        <dbReference type="SAM" id="MobiDB-lite"/>
    </source>
</evidence>
<accession>A0A0T9NKN1</accession>